<keyword evidence="3" id="KW-1185">Reference proteome</keyword>
<reference evidence="2" key="1">
    <citation type="submission" date="2022-03" db="EMBL/GenBank/DDBJ databases">
        <authorList>
            <person name="Martin H S."/>
        </authorList>
    </citation>
    <scope>NUCLEOTIDE SEQUENCE</scope>
</reference>
<name>A0ABN8IE94_9NEOP</name>
<feature type="region of interest" description="Disordered" evidence="1">
    <location>
        <begin position="45"/>
        <end position="87"/>
    </location>
</feature>
<feature type="non-terminal residue" evidence="2">
    <location>
        <position position="295"/>
    </location>
</feature>
<evidence type="ECO:0000256" key="1">
    <source>
        <dbReference type="SAM" id="MobiDB-lite"/>
    </source>
</evidence>
<dbReference type="Proteomes" id="UP000837857">
    <property type="component" value="Chromosome 21"/>
</dbReference>
<organism evidence="2 3">
    <name type="scientific">Iphiclides podalirius</name>
    <name type="common">scarce swallowtail</name>
    <dbReference type="NCBI Taxonomy" id="110791"/>
    <lineage>
        <taxon>Eukaryota</taxon>
        <taxon>Metazoa</taxon>
        <taxon>Ecdysozoa</taxon>
        <taxon>Arthropoda</taxon>
        <taxon>Hexapoda</taxon>
        <taxon>Insecta</taxon>
        <taxon>Pterygota</taxon>
        <taxon>Neoptera</taxon>
        <taxon>Endopterygota</taxon>
        <taxon>Lepidoptera</taxon>
        <taxon>Glossata</taxon>
        <taxon>Ditrysia</taxon>
        <taxon>Papilionoidea</taxon>
        <taxon>Papilionidae</taxon>
        <taxon>Papilioninae</taxon>
        <taxon>Iphiclides</taxon>
    </lineage>
</organism>
<gene>
    <name evidence="2" type="ORF">IPOD504_LOCUS8572</name>
</gene>
<evidence type="ECO:0000313" key="2">
    <source>
        <dbReference type="EMBL" id="CAH2054308.1"/>
    </source>
</evidence>
<dbReference type="EMBL" id="OW152833">
    <property type="protein sequence ID" value="CAH2054308.1"/>
    <property type="molecule type" value="Genomic_DNA"/>
</dbReference>
<proteinExistence type="predicted"/>
<feature type="compositionally biased region" description="Basic residues" evidence="1">
    <location>
        <begin position="46"/>
        <end position="59"/>
    </location>
</feature>
<protein>
    <submittedName>
        <fullName evidence="2">Uncharacterized protein</fullName>
    </submittedName>
</protein>
<evidence type="ECO:0000313" key="3">
    <source>
        <dbReference type="Proteomes" id="UP000837857"/>
    </source>
</evidence>
<sequence>MSDQARGRRVHIELIQMTAATSGASVLGARALGTRTYVNGSALRNRSARHRRTGRRHRDRNAALSRISPSDANERTGGNLIGDTTQLPKSATRTGALVAVGYHAHIGDGTRTRAHTHAHTHTHTPTDPLCNAADKTRPISHSPASADTYFVRRQPNDEGRLGCLRLVTERRRLRGSGASETYVGMCTRTLNARTPAHVLSARVGNRSLLRAIARERLDRGARRPASIALAVRAFHLAHADWRRRGEEFGRSCERASERAISPRQYCDGQAATRAGGPVHAPALLFCAPRRGPPVS</sequence>
<accession>A0ABN8IE94</accession>